<dbReference type="InterPro" id="IPR008030">
    <property type="entry name" value="NmrA-like"/>
</dbReference>
<evidence type="ECO:0000256" key="2">
    <source>
        <dbReference type="ARBA" id="ARBA00022857"/>
    </source>
</evidence>
<dbReference type="Gene3D" id="3.90.25.10">
    <property type="entry name" value="UDP-galactose 4-epimerase, domain 1"/>
    <property type="match status" value="1"/>
</dbReference>
<protein>
    <recommendedName>
        <fullName evidence="4">NmrA-like domain-containing protein</fullName>
    </recommendedName>
</protein>
<evidence type="ECO:0000313" key="6">
    <source>
        <dbReference type="Proteomes" id="UP000815677"/>
    </source>
</evidence>
<name>A0ABQ0L8R4_MYCCL</name>
<evidence type="ECO:0000256" key="1">
    <source>
        <dbReference type="ARBA" id="ARBA00006328"/>
    </source>
</evidence>
<dbReference type="Proteomes" id="UP000815677">
    <property type="component" value="Unassembled WGS sequence"/>
</dbReference>
<dbReference type="SUPFAM" id="SSF51735">
    <property type="entry name" value="NAD(P)-binding Rossmann-fold domains"/>
    <property type="match status" value="1"/>
</dbReference>
<dbReference type="InterPro" id="IPR036291">
    <property type="entry name" value="NAD(P)-bd_dom_sf"/>
</dbReference>
<sequence length="309" mass="33180">MPAFLITSATGRQGGSAARILLAQGAQVHALVRDPTSDAARALEKLGARLFKGDLNDGAALRAATEGVSGVFINTFPDFTNPNGEQQQAETVIAAAKAAGTVQSIVVSTVTGTNAEADWSQVAAQYPFLSQYYGSKAGAEQAVRDSGFKYTVVRPGWLMHNIIGAGVAYHFPDYRTKRVLTVSHAGNGPYTTAVLDAADVGVVVAKVLLEPVGFHGKEMDLEAETLTLEEMASQLTAVLGKEVTVKYRTEAETVEARKALPTIESQLWRSSEKSKTDTSELKKLNLKLTTFKEYLEREKDAVRNSVSLD</sequence>
<organism evidence="5 6">
    <name type="scientific">Mycena chlorophos</name>
    <name type="common">Agaric fungus</name>
    <name type="synonym">Agaricus chlorophos</name>
    <dbReference type="NCBI Taxonomy" id="658473"/>
    <lineage>
        <taxon>Eukaryota</taxon>
        <taxon>Fungi</taxon>
        <taxon>Dikarya</taxon>
        <taxon>Basidiomycota</taxon>
        <taxon>Agaricomycotina</taxon>
        <taxon>Agaricomycetes</taxon>
        <taxon>Agaricomycetidae</taxon>
        <taxon>Agaricales</taxon>
        <taxon>Marasmiineae</taxon>
        <taxon>Mycenaceae</taxon>
        <taxon>Mycena</taxon>
    </lineage>
</organism>
<accession>A0ABQ0L8R4</accession>
<dbReference type="PANTHER" id="PTHR42748:SF30">
    <property type="entry name" value="NMRA-LIKE DOMAIN-CONTAINING PROTEIN"/>
    <property type="match status" value="1"/>
</dbReference>
<dbReference type="InterPro" id="IPR051164">
    <property type="entry name" value="NmrA-like_oxidored"/>
</dbReference>
<gene>
    <name evidence="5" type="ORF">MCHLO_04338</name>
</gene>
<evidence type="ECO:0000256" key="3">
    <source>
        <dbReference type="ARBA" id="ARBA00023002"/>
    </source>
</evidence>
<comment type="similarity">
    <text evidence="1">Belongs to the NmrA-type oxidoreductase family.</text>
</comment>
<keyword evidence="3" id="KW-0560">Oxidoreductase</keyword>
<feature type="domain" description="NmrA-like" evidence="4">
    <location>
        <begin position="5"/>
        <end position="295"/>
    </location>
</feature>
<evidence type="ECO:0000259" key="4">
    <source>
        <dbReference type="Pfam" id="PF05368"/>
    </source>
</evidence>
<keyword evidence="2" id="KW-0521">NADP</keyword>
<proteinExistence type="inferred from homology"/>
<dbReference type="Gene3D" id="3.40.50.720">
    <property type="entry name" value="NAD(P)-binding Rossmann-like Domain"/>
    <property type="match status" value="1"/>
</dbReference>
<keyword evidence="6" id="KW-1185">Reference proteome</keyword>
<dbReference type="EMBL" id="DF842913">
    <property type="protein sequence ID" value="GAT46839.1"/>
    <property type="molecule type" value="Genomic_DNA"/>
</dbReference>
<reference evidence="5" key="1">
    <citation type="submission" date="2014-09" db="EMBL/GenBank/DDBJ databases">
        <title>Genome sequence of the luminous mushroom Mycena chlorophos for searching fungal bioluminescence genes.</title>
        <authorList>
            <person name="Tanaka Y."/>
            <person name="Kasuga D."/>
            <person name="Oba Y."/>
            <person name="Hase S."/>
            <person name="Sato K."/>
            <person name="Oba Y."/>
            <person name="Sakakibara Y."/>
        </authorList>
    </citation>
    <scope>NUCLEOTIDE SEQUENCE</scope>
</reference>
<dbReference type="PANTHER" id="PTHR42748">
    <property type="entry name" value="NITROGEN METABOLITE REPRESSION PROTEIN NMRA FAMILY MEMBER"/>
    <property type="match status" value="1"/>
</dbReference>
<dbReference type="Pfam" id="PF05368">
    <property type="entry name" value="NmrA"/>
    <property type="match status" value="1"/>
</dbReference>
<evidence type="ECO:0000313" key="5">
    <source>
        <dbReference type="EMBL" id="GAT46839.1"/>
    </source>
</evidence>